<accession>A0AAV9CDC5</accession>
<evidence type="ECO:0008006" key="3">
    <source>
        <dbReference type="Google" id="ProtNLM"/>
    </source>
</evidence>
<protein>
    <recommendedName>
        <fullName evidence="3">DC1 domain-containing protein</fullName>
    </recommendedName>
</protein>
<reference evidence="1" key="1">
    <citation type="journal article" date="2023" name="Nat. Commun.">
        <title>Diploid and tetraploid genomes of Acorus and the evolution of monocots.</title>
        <authorList>
            <person name="Ma L."/>
            <person name="Liu K.W."/>
            <person name="Li Z."/>
            <person name="Hsiao Y.Y."/>
            <person name="Qi Y."/>
            <person name="Fu T."/>
            <person name="Tang G.D."/>
            <person name="Zhang D."/>
            <person name="Sun W.H."/>
            <person name="Liu D.K."/>
            <person name="Li Y."/>
            <person name="Chen G.Z."/>
            <person name="Liu X.D."/>
            <person name="Liao X.Y."/>
            <person name="Jiang Y.T."/>
            <person name="Yu X."/>
            <person name="Hao Y."/>
            <person name="Huang J."/>
            <person name="Zhao X.W."/>
            <person name="Ke S."/>
            <person name="Chen Y.Y."/>
            <person name="Wu W.L."/>
            <person name="Hsu J.L."/>
            <person name="Lin Y.F."/>
            <person name="Huang M.D."/>
            <person name="Li C.Y."/>
            <person name="Huang L."/>
            <person name="Wang Z.W."/>
            <person name="Zhao X."/>
            <person name="Zhong W.Y."/>
            <person name="Peng D.H."/>
            <person name="Ahmad S."/>
            <person name="Lan S."/>
            <person name="Zhang J.S."/>
            <person name="Tsai W.C."/>
            <person name="Van de Peer Y."/>
            <person name="Liu Z.J."/>
        </authorList>
    </citation>
    <scope>NUCLEOTIDE SEQUENCE</scope>
    <source>
        <strain evidence="1">CP</strain>
    </source>
</reference>
<proteinExistence type="predicted"/>
<dbReference type="Proteomes" id="UP001180020">
    <property type="component" value="Unassembled WGS sequence"/>
</dbReference>
<reference evidence="1" key="2">
    <citation type="submission" date="2023-06" db="EMBL/GenBank/DDBJ databases">
        <authorList>
            <person name="Ma L."/>
            <person name="Liu K.-W."/>
            <person name="Li Z."/>
            <person name="Hsiao Y.-Y."/>
            <person name="Qi Y."/>
            <person name="Fu T."/>
            <person name="Tang G."/>
            <person name="Zhang D."/>
            <person name="Sun W.-H."/>
            <person name="Liu D.-K."/>
            <person name="Li Y."/>
            <person name="Chen G.-Z."/>
            <person name="Liu X.-D."/>
            <person name="Liao X.-Y."/>
            <person name="Jiang Y.-T."/>
            <person name="Yu X."/>
            <person name="Hao Y."/>
            <person name="Huang J."/>
            <person name="Zhao X.-W."/>
            <person name="Ke S."/>
            <person name="Chen Y.-Y."/>
            <person name="Wu W.-L."/>
            <person name="Hsu J.-L."/>
            <person name="Lin Y.-F."/>
            <person name="Huang M.-D."/>
            <person name="Li C.-Y."/>
            <person name="Huang L."/>
            <person name="Wang Z.-W."/>
            <person name="Zhao X."/>
            <person name="Zhong W.-Y."/>
            <person name="Peng D.-H."/>
            <person name="Ahmad S."/>
            <person name="Lan S."/>
            <person name="Zhang J.-S."/>
            <person name="Tsai W.-C."/>
            <person name="Van De Peer Y."/>
            <person name="Liu Z.-J."/>
        </authorList>
    </citation>
    <scope>NUCLEOTIDE SEQUENCE</scope>
    <source>
        <strain evidence="1">CP</strain>
        <tissue evidence="1">Leaves</tissue>
    </source>
</reference>
<organism evidence="1 2">
    <name type="scientific">Acorus calamus</name>
    <name type="common">Sweet flag</name>
    <dbReference type="NCBI Taxonomy" id="4465"/>
    <lineage>
        <taxon>Eukaryota</taxon>
        <taxon>Viridiplantae</taxon>
        <taxon>Streptophyta</taxon>
        <taxon>Embryophyta</taxon>
        <taxon>Tracheophyta</taxon>
        <taxon>Spermatophyta</taxon>
        <taxon>Magnoliopsida</taxon>
        <taxon>Liliopsida</taxon>
        <taxon>Acoraceae</taxon>
        <taxon>Acorus</taxon>
    </lineage>
</organism>
<keyword evidence="2" id="KW-1185">Reference proteome</keyword>
<dbReference type="PANTHER" id="PTHR46477">
    <property type="entry name" value="CYSTEINE/HISTIDINE-RICH C1 DOMAIN FAMILY PROTEIN"/>
    <property type="match status" value="1"/>
</dbReference>
<dbReference type="AlphaFoldDB" id="A0AAV9CDC5"/>
<comment type="caution">
    <text evidence="1">The sequence shown here is derived from an EMBL/GenBank/DDBJ whole genome shotgun (WGS) entry which is preliminary data.</text>
</comment>
<evidence type="ECO:0000313" key="1">
    <source>
        <dbReference type="EMBL" id="KAK1286722.1"/>
    </source>
</evidence>
<evidence type="ECO:0000313" key="2">
    <source>
        <dbReference type="Proteomes" id="UP001180020"/>
    </source>
</evidence>
<sequence>MNYSYIANRPSSSNTNIGYRGIWDPSHPHLLKQDNDQTFATCYHCKEIWLGKMYRCPARHCNFSVHENCTSQFVQGKATVRFYKRCEFEHFEPSPGDHKQYPFCNGCGLQVRGSMYKCTKSHRCLRVLHPCCMFLRPLEFEGTRFFLEESSTSACTRCCLQKLWQGDKTWWYVSECRTIHIHLSCAKKLLVEYIENMENGHRSSASGGSSSSSVVIRETEFAVRQVLLDDGRRRSTTITSVVKKTWRITMTILSALLGSGLPVSIYDSLLKSG</sequence>
<gene>
    <name evidence="1" type="ORF">QJS10_CPB20g01020</name>
</gene>
<dbReference type="EMBL" id="JAUJYO010000020">
    <property type="protein sequence ID" value="KAK1286722.1"/>
    <property type="molecule type" value="Genomic_DNA"/>
</dbReference>
<dbReference type="SUPFAM" id="SSF57889">
    <property type="entry name" value="Cysteine-rich domain"/>
    <property type="match status" value="1"/>
</dbReference>
<dbReference type="InterPro" id="IPR046349">
    <property type="entry name" value="C1-like_sf"/>
</dbReference>
<dbReference type="PANTHER" id="PTHR46477:SF5">
    <property type="entry name" value="PHORBOL-ESTER_DAG-TYPE DOMAIN-CONTAINING PROTEIN"/>
    <property type="match status" value="1"/>
</dbReference>
<name>A0AAV9CDC5_ACOCL</name>